<keyword evidence="2" id="KW-0378">Hydrolase</keyword>
<name>A0A3N4HG49_ASCIM</name>
<reference evidence="6 7" key="1">
    <citation type="journal article" date="2018" name="Nat. Ecol. Evol.">
        <title>Pezizomycetes genomes reveal the molecular basis of ectomycorrhizal truffle lifestyle.</title>
        <authorList>
            <person name="Murat C."/>
            <person name="Payen T."/>
            <person name="Noel B."/>
            <person name="Kuo A."/>
            <person name="Morin E."/>
            <person name="Chen J."/>
            <person name="Kohler A."/>
            <person name="Krizsan K."/>
            <person name="Balestrini R."/>
            <person name="Da Silva C."/>
            <person name="Montanini B."/>
            <person name="Hainaut M."/>
            <person name="Levati E."/>
            <person name="Barry K.W."/>
            <person name="Belfiori B."/>
            <person name="Cichocki N."/>
            <person name="Clum A."/>
            <person name="Dockter R.B."/>
            <person name="Fauchery L."/>
            <person name="Guy J."/>
            <person name="Iotti M."/>
            <person name="Le Tacon F."/>
            <person name="Lindquist E.A."/>
            <person name="Lipzen A."/>
            <person name="Malagnac F."/>
            <person name="Mello A."/>
            <person name="Molinier V."/>
            <person name="Miyauchi S."/>
            <person name="Poulain J."/>
            <person name="Riccioni C."/>
            <person name="Rubini A."/>
            <person name="Sitrit Y."/>
            <person name="Splivallo R."/>
            <person name="Traeger S."/>
            <person name="Wang M."/>
            <person name="Zifcakova L."/>
            <person name="Wipf D."/>
            <person name="Zambonelli A."/>
            <person name="Paolocci F."/>
            <person name="Nowrousian M."/>
            <person name="Ottonello S."/>
            <person name="Baldrian P."/>
            <person name="Spatafora J.W."/>
            <person name="Henrissat B."/>
            <person name="Nagy L.G."/>
            <person name="Aury J.M."/>
            <person name="Wincker P."/>
            <person name="Grigoriev I.V."/>
            <person name="Bonfante P."/>
            <person name="Martin F.M."/>
        </authorList>
    </citation>
    <scope>NUCLEOTIDE SEQUENCE [LARGE SCALE GENOMIC DNA]</scope>
    <source>
        <strain evidence="6 7">RN42</strain>
    </source>
</reference>
<dbReference type="Pfam" id="PF08386">
    <property type="entry name" value="Abhydrolase_4"/>
    <property type="match status" value="1"/>
</dbReference>
<dbReference type="STRING" id="1160509.A0A3N4HG49"/>
<accession>A0A3N4HG49</accession>
<feature type="chain" id="PRO_5018122905" description="Peptidase S33 tripeptidyl aminopeptidase-like C-terminal domain-containing protein" evidence="4">
    <location>
        <begin position="20"/>
        <end position="681"/>
    </location>
</feature>
<dbReference type="GO" id="GO:0016787">
    <property type="term" value="F:hydrolase activity"/>
    <property type="evidence" value="ECO:0007669"/>
    <property type="project" value="UniProtKB-KW"/>
</dbReference>
<dbReference type="InterPro" id="IPR013595">
    <property type="entry name" value="Pept_S33_TAP-like_C"/>
</dbReference>
<evidence type="ECO:0000313" key="7">
    <source>
        <dbReference type="Proteomes" id="UP000275078"/>
    </source>
</evidence>
<dbReference type="AlphaFoldDB" id="A0A3N4HG49"/>
<feature type="domain" description="Peptidase S33 tripeptidyl aminopeptidase-like C-terminal" evidence="5">
    <location>
        <begin position="475"/>
        <end position="563"/>
    </location>
</feature>
<gene>
    <name evidence="6" type="ORF">BJ508DRAFT_334413</name>
</gene>
<organism evidence="6 7">
    <name type="scientific">Ascobolus immersus RN42</name>
    <dbReference type="NCBI Taxonomy" id="1160509"/>
    <lineage>
        <taxon>Eukaryota</taxon>
        <taxon>Fungi</taxon>
        <taxon>Dikarya</taxon>
        <taxon>Ascomycota</taxon>
        <taxon>Pezizomycotina</taxon>
        <taxon>Pezizomycetes</taxon>
        <taxon>Pezizales</taxon>
        <taxon>Ascobolaceae</taxon>
        <taxon>Ascobolus</taxon>
    </lineage>
</organism>
<dbReference type="Gene3D" id="3.40.50.1820">
    <property type="entry name" value="alpha/beta hydrolase"/>
    <property type="match status" value="1"/>
</dbReference>
<keyword evidence="4" id="KW-0732">Signal</keyword>
<dbReference type="SUPFAM" id="SSF53474">
    <property type="entry name" value="alpha/beta-Hydrolases"/>
    <property type="match status" value="1"/>
</dbReference>
<feature type="signal peptide" evidence="4">
    <location>
        <begin position="1"/>
        <end position="19"/>
    </location>
</feature>
<evidence type="ECO:0000256" key="3">
    <source>
        <dbReference type="SAM" id="MobiDB-lite"/>
    </source>
</evidence>
<evidence type="ECO:0000256" key="1">
    <source>
        <dbReference type="ARBA" id="ARBA00010088"/>
    </source>
</evidence>
<keyword evidence="7" id="KW-1185">Reference proteome</keyword>
<evidence type="ECO:0000256" key="2">
    <source>
        <dbReference type="ARBA" id="ARBA00022801"/>
    </source>
</evidence>
<dbReference type="OrthoDB" id="425534at2759"/>
<dbReference type="PANTHER" id="PTHR43248:SF25">
    <property type="entry name" value="AB HYDROLASE-1 DOMAIN-CONTAINING PROTEIN-RELATED"/>
    <property type="match status" value="1"/>
</dbReference>
<sequence>MKLTFAPLVALGLMIITNGVLVDSQEAYPMDHAPNGNAVYFQFLPATEAIEWHGCLNPRLVSPQPEFKRRLKAAGLLCARLRVPLDYTNQTSERTANLLVMQKPAIVPRDSPKYLGRLFVHFGGPGASMVETFLSQAEQFHLATDGLYDIVVVEPRGHFYSSPESNCFGSVKERLLVHSFFNKFAPSAQSGGASSFAERLSRDKAYAAKCSLKLGSAAGTMRYLGSVAVARDYERINQRIADALGEQDPRHASFWTFSYGTLLAQTYATLFPEKTGRMILDAVYFPHQDNVLESTNQTLLDFDEGLASFYMKCWCLRRLCPLYEESVSATLAAIKKRAEDIFKKIETDGAVYDLTDMRHMNYHHFALSMLDFLRNPQTRNDVLLMALKLLEIERGGQISLFKVFHRTAISTVDIGKLHNEETNLGAPFGKATDVSRLVRCGDLTDTAMDQLDSAHDLMRGFDKLAGMSRLGAEAYVDMLTECAGFPVGERSVERLPVLGANLRTPMLVVRSTEDPTTPYSSAEKAADRFPGSILQKSETPGHTSTSPNASNDCVRSLVHRFLTGDPLTIAKRPITCYGHKVSFTANPSAEVAIDISPSRTHNIGNPAKRNEHSKEAALTAISKGLSDSELAVLKDFLLKNTLNLDEPWTEAQRREVWNINSGIGTIGHLVGMQWRLFCSDW</sequence>
<feature type="compositionally biased region" description="Polar residues" evidence="3">
    <location>
        <begin position="534"/>
        <end position="550"/>
    </location>
</feature>
<evidence type="ECO:0000259" key="5">
    <source>
        <dbReference type="Pfam" id="PF08386"/>
    </source>
</evidence>
<dbReference type="PANTHER" id="PTHR43248">
    <property type="entry name" value="2-SUCCINYL-6-HYDROXY-2,4-CYCLOHEXADIENE-1-CARBOXYLATE SYNTHASE"/>
    <property type="match status" value="1"/>
</dbReference>
<dbReference type="InterPro" id="IPR051601">
    <property type="entry name" value="Serine_prot/Carboxylest_S33"/>
</dbReference>
<proteinExistence type="inferred from homology"/>
<dbReference type="InterPro" id="IPR029058">
    <property type="entry name" value="AB_hydrolase_fold"/>
</dbReference>
<feature type="region of interest" description="Disordered" evidence="3">
    <location>
        <begin position="512"/>
        <end position="550"/>
    </location>
</feature>
<dbReference type="EMBL" id="ML119834">
    <property type="protein sequence ID" value="RPA73075.1"/>
    <property type="molecule type" value="Genomic_DNA"/>
</dbReference>
<dbReference type="Proteomes" id="UP000275078">
    <property type="component" value="Unassembled WGS sequence"/>
</dbReference>
<evidence type="ECO:0000313" key="6">
    <source>
        <dbReference type="EMBL" id="RPA73075.1"/>
    </source>
</evidence>
<protein>
    <recommendedName>
        <fullName evidence="5">Peptidase S33 tripeptidyl aminopeptidase-like C-terminal domain-containing protein</fullName>
    </recommendedName>
</protein>
<evidence type="ECO:0000256" key="4">
    <source>
        <dbReference type="SAM" id="SignalP"/>
    </source>
</evidence>
<comment type="similarity">
    <text evidence="1">Belongs to the peptidase S33 family.</text>
</comment>